<proteinExistence type="predicted"/>
<gene>
    <name evidence="2" type="ORF">IGX34_05250</name>
</gene>
<feature type="compositionally biased region" description="Polar residues" evidence="1">
    <location>
        <begin position="59"/>
        <end position="75"/>
    </location>
</feature>
<organism evidence="2 3">
    <name type="scientific">Dyella acidiphila</name>
    <dbReference type="NCBI Taxonomy" id="2775866"/>
    <lineage>
        <taxon>Bacteria</taxon>
        <taxon>Pseudomonadati</taxon>
        <taxon>Pseudomonadota</taxon>
        <taxon>Gammaproteobacteria</taxon>
        <taxon>Lysobacterales</taxon>
        <taxon>Rhodanobacteraceae</taxon>
        <taxon>Dyella</taxon>
    </lineage>
</organism>
<feature type="region of interest" description="Disordered" evidence="1">
    <location>
        <begin position="1"/>
        <end position="97"/>
    </location>
</feature>
<dbReference type="RefSeq" id="WP_192554641.1">
    <property type="nucleotide sequence ID" value="NZ_JACZZA010000002.1"/>
</dbReference>
<evidence type="ECO:0000313" key="3">
    <source>
        <dbReference type="Proteomes" id="UP000651010"/>
    </source>
</evidence>
<comment type="caution">
    <text evidence="2">The sequence shown here is derived from an EMBL/GenBank/DDBJ whole genome shotgun (WGS) entry which is preliminary data.</text>
</comment>
<protein>
    <submittedName>
        <fullName evidence="2">Uncharacterized protein</fullName>
    </submittedName>
</protein>
<evidence type="ECO:0000313" key="2">
    <source>
        <dbReference type="EMBL" id="MBE1159782.1"/>
    </source>
</evidence>
<evidence type="ECO:0000256" key="1">
    <source>
        <dbReference type="SAM" id="MobiDB-lite"/>
    </source>
</evidence>
<dbReference type="EMBL" id="JACZZA010000002">
    <property type="protein sequence ID" value="MBE1159782.1"/>
    <property type="molecule type" value="Genomic_DNA"/>
</dbReference>
<keyword evidence="3" id="KW-1185">Reference proteome</keyword>
<sequence>MKKAAGGKPATLQPQATPEAASPAPSHISPEEAVAHIQALLEAKQERVKKGPTWPGASTAPSADNGQTPAANGNHSGDIAHNHVAHARGDQSKNGKT</sequence>
<dbReference type="Proteomes" id="UP000651010">
    <property type="component" value="Unassembled WGS sequence"/>
</dbReference>
<reference evidence="2 3" key="1">
    <citation type="submission" date="2020-09" db="EMBL/GenBank/DDBJ databases">
        <title>Dyella sp. 7MK23 isolated from forest soil.</title>
        <authorList>
            <person name="Fu J."/>
        </authorList>
    </citation>
    <scope>NUCLEOTIDE SEQUENCE [LARGE SCALE GENOMIC DNA]</scope>
    <source>
        <strain evidence="2 3">7MK23</strain>
    </source>
</reference>
<accession>A0ABR9G6V8</accession>
<feature type="compositionally biased region" description="Basic and acidic residues" evidence="1">
    <location>
        <begin position="87"/>
        <end position="97"/>
    </location>
</feature>
<name>A0ABR9G6V8_9GAMM</name>